<dbReference type="GO" id="GO:0006171">
    <property type="term" value="P:cAMP biosynthetic process"/>
    <property type="evidence" value="ECO:0007669"/>
    <property type="project" value="TreeGrafter"/>
</dbReference>
<dbReference type="InterPro" id="IPR029787">
    <property type="entry name" value="Nucleotide_cyclase"/>
</dbReference>
<keyword evidence="2" id="KW-0812">Transmembrane</keyword>
<proteinExistence type="predicted"/>
<dbReference type="SUPFAM" id="SSF55073">
    <property type="entry name" value="Nucleotide cyclase"/>
    <property type="match status" value="1"/>
</dbReference>
<keyword evidence="6" id="KW-1185">Reference proteome</keyword>
<evidence type="ECO:0000259" key="3">
    <source>
        <dbReference type="PROSITE" id="PS50125"/>
    </source>
</evidence>
<dbReference type="PANTHER" id="PTHR43081">
    <property type="entry name" value="ADENYLATE CYCLASE, TERMINAL-DIFFERENTIATION SPECIFIC-RELATED"/>
    <property type="match status" value="1"/>
</dbReference>
<dbReference type="PROSITE" id="PS50125">
    <property type="entry name" value="GUANYLATE_CYCLASE_2"/>
    <property type="match status" value="1"/>
</dbReference>
<feature type="transmembrane region" description="Helical" evidence="2">
    <location>
        <begin position="347"/>
        <end position="365"/>
    </location>
</feature>
<feature type="domain" description="Guanylate cyclase" evidence="3">
    <location>
        <begin position="448"/>
        <end position="574"/>
    </location>
</feature>
<dbReference type="InterPro" id="IPR050697">
    <property type="entry name" value="Adenylyl/Guanylyl_Cyclase_3/4"/>
</dbReference>
<keyword evidence="2" id="KW-1133">Transmembrane helix</keyword>
<dbReference type="EMBL" id="NPDZ01000004">
    <property type="protein sequence ID" value="PJZ73586.1"/>
    <property type="molecule type" value="Genomic_DNA"/>
</dbReference>
<feature type="transmembrane region" description="Helical" evidence="2">
    <location>
        <begin position="226"/>
        <end position="243"/>
    </location>
</feature>
<dbReference type="InterPro" id="IPR019734">
    <property type="entry name" value="TPR_rpt"/>
</dbReference>
<dbReference type="AlphaFoldDB" id="A0A2M9ZND4"/>
<dbReference type="GO" id="GO:0004016">
    <property type="term" value="F:adenylate cyclase activity"/>
    <property type="evidence" value="ECO:0007669"/>
    <property type="project" value="UniProtKB-ARBA"/>
</dbReference>
<dbReference type="Proteomes" id="UP000231962">
    <property type="component" value="Unassembled WGS sequence"/>
</dbReference>
<gene>
    <name evidence="4" type="ORF">CH360_09945</name>
    <name evidence="5" type="ORF">CH373_08800</name>
</gene>
<dbReference type="Pfam" id="PF00211">
    <property type="entry name" value="Guanylate_cyc"/>
    <property type="match status" value="1"/>
</dbReference>
<dbReference type="EMBL" id="NPDY01000008">
    <property type="protein sequence ID" value="PJZ69599.1"/>
    <property type="molecule type" value="Genomic_DNA"/>
</dbReference>
<keyword evidence="2" id="KW-0472">Membrane</keyword>
<dbReference type="Gene3D" id="3.30.70.1230">
    <property type="entry name" value="Nucleotide cyclase"/>
    <property type="match status" value="1"/>
</dbReference>
<organism evidence="5 7">
    <name type="scientific">Leptospira perolatii</name>
    <dbReference type="NCBI Taxonomy" id="2023191"/>
    <lineage>
        <taxon>Bacteria</taxon>
        <taxon>Pseudomonadati</taxon>
        <taxon>Spirochaetota</taxon>
        <taxon>Spirochaetia</taxon>
        <taxon>Leptospirales</taxon>
        <taxon>Leptospiraceae</taxon>
        <taxon>Leptospira</taxon>
    </lineage>
</organism>
<evidence type="ECO:0000313" key="4">
    <source>
        <dbReference type="EMBL" id="PJZ69599.1"/>
    </source>
</evidence>
<dbReference type="GO" id="GO:0035556">
    <property type="term" value="P:intracellular signal transduction"/>
    <property type="evidence" value="ECO:0007669"/>
    <property type="project" value="InterPro"/>
</dbReference>
<evidence type="ECO:0000313" key="5">
    <source>
        <dbReference type="EMBL" id="PJZ73586.1"/>
    </source>
</evidence>
<feature type="transmembrane region" description="Helical" evidence="2">
    <location>
        <begin position="316"/>
        <end position="335"/>
    </location>
</feature>
<dbReference type="RefSeq" id="WP_100713882.1">
    <property type="nucleotide sequence ID" value="NZ_NPDY01000008.1"/>
</dbReference>
<dbReference type="InterPro" id="IPR011623">
    <property type="entry name" value="7TMR_DISM_rcpt_extracell_dom1"/>
</dbReference>
<dbReference type="Pfam" id="PF07695">
    <property type="entry name" value="7TMR-DISM_7TM"/>
    <property type="match status" value="1"/>
</dbReference>
<dbReference type="PROSITE" id="PS50005">
    <property type="entry name" value="TPR"/>
    <property type="match status" value="1"/>
</dbReference>
<evidence type="ECO:0000256" key="2">
    <source>
        <dbReference type="SAM" id="Phobius"/>
    </source>
</evidence>
<keyword evidence="1" id="KW-0802">TPR repeat</keyword>
<feature type="transmembrane region" description="Helical" evidence="2">
    <location>
        <begin position="200"/>
        <end position="219"/>
    </location>
</feature>
<protein>
    <submittedName>
        <fullName evidence="5">Adenylate/guanylate cyclase domain-containing protein</fullName>
    </submittedName>
</protein>
<feature type="transmembrane region" description="Helical" evidence="2">
    <location>
        <begin position="377"/>
        <end position="396"/>
    </location>
</feature>
<feature type="transmembrane region" description="Helical" evidence="2">
    <location>
        <begin position="263"/>
        <end position="283"/>
    </location>
</feature>
<dbReference type="InterPro" id="IPR001054">
    <property type="entry name" value="A/G_cyclase"/>
</dbReference>
<evidence type="ECO:0000256" key="1">
    <source>
        <dbReference type="PROSITE-ProRule" id="PRU00339"/>
    </source>
</evidence>
<sequence>MKRSYFAQRFRFLLLVPMFFLASYCGPNRLQSPVASNGILDLSSWDINSEPIVSLNGDWEYYPGILISSKESIPSGTEPSFSKVPRTWKGDGFGTYHLKVLLSKGSSELALASKSQATAYRLFLNGKELISAGTPGTVKDESIPSNHPAFRSLGDVGNELDIFVQVSNFHHRLGGIWFEINLGSARELQFQLSQKRDWDWFLGGIFFLTALFHIGEFLARRKDRSSFIFGAFCAILFLRLFITEDYLLPFYFPSLSYDACIRLDYFTFYLGLPLSLHYLKYLFPNYFPNIWLRGFYSLAAGFIISLLLPLPEATEVIPYYQAVFFVAFVLGMYVLVRAIGDKQAYSVPLCIGYFALGITGTVDVFSTHQMVRMNEMLPVGLLILVIIQTFVLSFRFSQLAKEKDELTEELRILNESYRRFVPIRFLGFLGKKKITELGPGDQALRDMSVLFSDIRSFTELSEKLDPKESFEFLNSYLSRMEPIIRSNHGFVDKYFGDAIMALFPENPDDALHAAVQMQISIQEENLIRAEKGIPEIQVGIGVHTGSMMMGLIGGEGKLESTVISDAVRVVSHLESMTRHTNSNILVSEEFFLRLKNPDAFLSRKLDQVKIKGRDEELVIYEIADFLGLQEREAFRKSKTPFEKGVLAFWSGRYKDAGESFREALRLYPGDLSSHSYIKRCSISTQSQASKALPPEFY</sequence>
<name>A0A2M9ZND4_9LEPT</name>
<evidence type="ECO:0000313" key="7">
    <source>
        <dbReference type="Proteomes" id="UP000231990"/>
    </source>
</evidence>
<dbReference type="PANTHER" id="PTHR43081:SF1">
    <property type="entry name" value="ADENYLATE CYCLASE, TERMINAL-DIFFERENTIATION SPECIFIC"/>
    <property type="match status" value="1"/>
</dbReference>
<dbReference type="Proteomes" id="UP000231990">
    <property type="component" value="Unassembled WGS sequence"/>
</dbReference>
<evidence type="ECO:0000313" key="6">
    <source>
        <dbReference type="Proteomes" id="UP000231962"/>
    </source>
</evidence>
<comment type="caution">
    <text evidence="5">The sequence shown here is derived from an EMBL/GenBank/DDBJ whole genome shotgun (WGS) entry which is preliminary data.</text>
</comment>
<dbReference type="CDD" id="cd07302">
    <property type="entry name" value="CHD"/>
    <property type="match status" value="1"/>
</dbReference>
<dbReference type="SMART" id="SM00044">
    <property type="entry name" value="CYCc"/>
    <property type="match status" value="1"/>
</dbReference>
<feature type="transmembrane region" description="Helical" evidence="2">
    <location>
        <begin position="290"/>
        <end position="310"/>
    </location>
</feature>
<dbReference type="OrthoDB" id="338211at2"/>
<accession>A0A2M9ZND4</accession>
<reference evidence="6 7" key="1">
    <citation type="submission" date="2017-07" db="EMBL/GenBank/DDBJ databases">
        <title>Leptospira spp. isolated from tropical soils.</title>
        <authorList>
            <person name="Thibeaux R."/>
            <person name="Iraola G."/>
            <person name="Ferres I."/>
            <person name="Bierque E."/>
            <person name="Girault D."/>
            <person name="Soupe-Gilbert M.-E."/>
            <person name="Picardeau M."/>
            <person name="Goarant C."/>
        </authorList>
    </citation>
    <scope>NUCLEOTIDE SEQUENCE [LARGE SCALE GENOMIC DNA]</scope>
    <source>
        <strain evidence="5 7">FH1-B-B1</strain>
        <strain evidence="4 6">FH1-B-C1</strain>
    </source>
</reference>
<feature type="repeat" description="TPR" evidence="1">
    <location>
        <begin position="637"/>
        <end position="670"/>
    </location>
</feature>